<feature type="repeat" description="ANK" evidence="3">
    <location>
        <begin position="6"/>
        <end position="38"/>
    </location>
</feature>
<keyword evidence="6" id="KW-1185">Reference proteome</keyword>
<protein>
    <submittedName>
        <fullName evidence="5">Ankyrin</fullName>
    </submittedName>
</protein>
<feature type="repeat" description="ANK" evidence="3">
    <location>
        <begin position="248"/>
        <end position="280"/>
    </location>
</feature>
<dbReference type="Gene3D" id="1.25.40.20">
    <property type="entry name" value="Ankyrin repeat-containing domain"/>
    <property type="match status" value="2"/>
</dbReference>
<dbReference type="SMART" id="SM00248">
    <property type="entry name" value="ANK"/>
    <property type="match status" value="7"/>
</dbReference>
<dbReference type="Pfam" id="PF12796">
    <property type="entry name" value="Ank_2"/>
    <property type="match status" value="3"/>
</dbReference>
<dbReference type="PROSITE" id="PS50088">
    <property type="entry name" value="ANK_REPEAT"/>
    <property type="match status" value="3"/>
</dbReference>
<comment type="caution">
    <text evidence="5">The sequence shown here is derived from an EMBL/GenBank/DDBJ whole genome shotgun (WGS) entry which is preliminary data.</text>
</comment>
<evidence type="ECO:0000313" key="5">
    <source>
        <dbReference type="EMBL" id="ORY74648.1"/>
    </source>
</evidence>
<dbReference type="EMBL" id="MCOG01000028">
    <property type="protein sequence ID" value="ORY74648.1"/>
    <property type="molecule type" value="Genomic_DNA"/>
</dbReference>
<evidence type="ECO:0000256" key="4">
    <source>
        <dbReference type="SAM" id="MobiDB-lite"/>
    </source>
</evidence>
<dbReference type="Proteomes" id="UP000193920">
    <property type="component" value="Unassembled WGS sequence"/>
</dbReference>
<gene>
    <name evidence="5" type="ORF">LY90DRAFT_401832</name>
</gene>
<dbReference type="InterPro" id="IPR002110">
    <property type="entry name" value="Ankyrin_rpt"/>
</dbReference>
<dbReference type="SUPFAM" id="SSF48403">
    <property type="entry name" value="Ankyrin repeat"/>
    <property type="match status" value="2"/>
</dbReference>
<evidence type="ECO:0000256" key="2">
    <source>
        <dbReference type="ARBA" id="ARBA00023043"/>
    </source>
</evidence>
<evidence type="ECO:0000256" key="1">
    <source>
        <dbReference type="ARBA" id="ARBA00022737"/>
    </source>
</evidence>
<organism evidence="5 6">
    <name type="scientific">Neocallimastix californiae</name>
    <dbReference type="NCBI Taxonomy" id="1754190"/>
    <lineage>
        <taxon>Eukaryota</taxon>
        <taxon>Fungi</taxon>
        <taxon>Fungi incertae sedis</taxon>
        <taxon>Chytridiomycota</taxon>
        <taxon>Chytridiomycota incertae sedis</taxon>
        <taxon>Neocallimastigomycetes</taxon>
        <taxon>Neocallimastigales</taxon>
        <taxon>Neocallimastigaceae</taxon>
        <taxon>Neocallimastix</taxon>
    </lineage>
</organism>
<dbReference type="STRING" id="1754190.A0A1Y2ESU9"/>
<dbReference type="AlphaFoldDB" id="A0A1Y2ESU9"/>
<feature type="non-terminal residue" evidence="5">
    <location>
        <position position="1"/>
    </location>
</feature>
<dbReference type="PANTHER" id="PTHR24198">
    <property type="entry name" value="ANKYRIN REPEAT AND PROTEIN KINASE DOMAIN-CONTAINING PROTEIN"/>
    <property type="match status" value="1"/>
</dbReference>
<evidence type="ECO:0000256" key="3">
    <source>
        <dbReference type="PROSITE-ProRule" id="PRU00023"/>
    </source>
</evidence>
<name>A0A1Y2ESU9_9FUNG</name>
<feature type="repeat" description="ANK" evidence="3">
    <location>
        <begin position="141"/>
        <end position="173"/>
    </location>
</feature>
<evidence type="ECO:0000313" key="6">
    <source>
        <dbReference type="Proteomes" id="UP000193920"/>
    </source>
</evidence>
<dbReference type="PROSITE" id="PS50297">
    <property type="entry name" value="ANK_REP_REGION"/>
    <property type="match status" value="3"/>
</dbReference>
<dbReference type="PANTHER" id="PTHR24198:SF165">
    <property type="entry name" value="ANKYRIN REPEAT-CONTAINING PROTEIN-RELATED"/>
    <property type="match status" value="1"/>
</dbReference>
<accession>A0A1Y2ESU9</accession>
<keyword evidence="2 3" id="KW-0040">ANK repeat</keyword>
<reference evidence="5 6" key="1">
    <citation type="submission" date="2016-08" db="EMBL/GenBank/DDBJ databases">
        <title>A Parts List for Fungal Cellulosomes Revealed by Comparative Genomics.</title>
        <authorList>
            <consortium name="DOE Joint Genome Institute"/>
            <person name="Haitjema C.H."/>
            <person name="Gilmore S.P."/>
            <person name="Henske J.K."/>
            <person name="Solomon K.V."/>
            <person name="De Groot R."/>
            <person name="Kuo A."/>
            <person name="Mondo S.J."/>
            <person name="Salamov A.A."/>
            <person name="Labutti K."/>
            <person name="Zhao Z."/>
            <person name="Chiniquy J."/>
            <person name="Barry K."/>
            <person name="Brewer H.M."/>
            <person name="Purvine S.O."/>
            <person name="Wright A.T."/>
            <person name="Boxma B."/>
            <person name="Van Alen T."/>
            <person name="Hackstein J.H."/>
            <person name="Baker S.E."/>
            <person name="Grigoriev I.V."/>
            <person name="O'Malley M.A."/>
        </authorList>
    </citation>
    <scope>NUCLEOTIDE SEQUENCE [LARGE SCALE GENOMIC DNA]</scope>
    <source>
        <strain evidence="5 6">G1</strain>
    </source>
</reference>
<sequence length="352" mass="39813">NVKDIHGEYPLITAFSTNNMSIFKYLLEHGANCNIKNSNGSSLLSLAVHKGKYDAIKLMLNQQQFINNINANSSTSTSTTITQNALDIVMLLAEYGINHNIDMNGINGNGDTPLTLAYRLKYRTVFRYLLCYLDINQKDRQGNNVLYYAIDSEDIETIQYLIRNKVDVNSKNIYGVSCLDFAISKGSKIFNIFLKNNYDNIQFNIPNGKGEIPLITIIRAKTYSVEEKEEIVNCLLEKGSNVNFVDEQGNSSLFYALKKKLSPIVKLLIRNGANINNLSTSKHKTILKYASCLDGDITKYLMGQSDKSCENHSSDPSNLRNNIDMDISESHTNNTNNGKDKYMMEYLEYLMF</sequence>
<dbReference type="OrthoDB" id="195446at2759"/>
<dbReference type="InterPro" id="IPR036770">
    <property type="entry name" value="Ankyrin_rpt-contain_sf"/>
</dbReference>
<keyword evidence="1" id="KW-0677">Repeat</keyword>
<proteinExistence type="predicted"/>
<feature type="region of interest" description="Disordered" evidence="4">
    <location>
        <begin position="308"/>
        <end position="336"/>
    </location>
</feature>